<sequence length="60" mass="6919">MMEISMKGVAMQQVVNDGQYHTCMICLKFMDKDCDVVEDHIMKTHTRILALIAEEQKSDD</sequence>
<evidence type="ECO:0000313" key="1">
    <source>
        <dbReference type="EMBL" id="DBA51715.1"/>
    </source>
</evidence>
<organism evidence="1">
    <name type="scientific">Nitrosopumilaceae spindle-shaped virus</name>
    <dbReference type="NCBI Taxonomy" id="3065433"/>
    <lineage>
        <taxon>Viruses</taxon>
    </lineage>
</organism>
<proteinExistence type="predicted"/>
<accession>A0AAT9J9B3</accession>
<protein>
    <submittedName>
        <fullName evidence="1">ORF16</fullName>
    </submittedName>
    <submittedName>
        <fullName evidence="2">ORF45</fullName>
    </submittedName>
</protein>
<evidence type="ECO:0000313" key="2">
    <source>
        <dbReference type="EMBL" id="DBA52186.1"/>
    </source>
</evidence>
<reference evidence="1" key="1">
    <citation type="journal article" date="2024" name="Environ. Microbiol. Rep.">
        <title>Hiding in plain sight: The discovery of complete genomes of 11 hypothetical spindle-shaped viruses that putatively infect mesophilic ammonia-oxidizing archaea.</title>
        <authorList>
            <person name="Ni Y."/>
            <person name="Xu T."/>
            <person name="Yan S."/>
            <person name="Chen L."/>
            <person name="Wang Y."/>
        </authorList>
    </citation>
    <scope>NUCLEOTIDE SEQUENCE</scope>
    <source>
        <strain evidence="2">NTT1</strain>
        <strain evidence="1">NTT2</strain>
    </source>
</reference>
<dbReference type="EMBL" id="BK067783">
    <property type="protein sequence ID" value="DBA51715.1"/>
    <property type="molecule type" value="Genomic_DNA"/>
</dbReference>
<dbReference type="EMBL" id="BK067791">
    <property type="protein sequence ID" value="DBA52186.1"/>
    <property type="molecule type" value="Genomic_DNA"/>
</dbReference>
<name>A0AAT9J9B3_9VIRU</name>
<reference evidence="1" key="2">
    <citation type="submission" date="2024-03" db="EMBL/GenBank/DDBJ databases">
        <authorList>
            <person name="Ni Y."/>
            <person name="Xu T."/>
            <person name="Yan S."/>
            <person name="Chen L."/>
            <person name="Wang Y."/>
        </authorList>
    </citation>
    <scope>NUCLEOTIDE SEQUENCE</scope>
    <source>
        <strain evidence="2">NTT1</strain>
        <strain evidence="1">NTT2</strain>
    </source>
</reference>